<evidence type="ECO:0000256" key="3">
    <source>
        <dbReference type="ARBA" id="ARBA00022475"/>
    </source>
</evidence>
<keyword evidence="7 8" id="KW-0472">Membrane</keyword>
<dbReference type="GO" id="GO:1902815">
    <property type="term" value="P:N,N'-diacetylchitobiose import"/>
    <property type="evidence" value="ECO:0007669"/>
    <property type="project" value="TreeGrafter"/>
</dbReference>
<keyword evidence="6 9" id="KW-1133">Transmembrane helix</keyword>
<evidence type="ECO:0000313" key="12">
    <source>
        <dbReference type="Proteomes" id="UP000181884"/>
    </source>
</evidence>
<feature type="domain" description="PTS EIIC type-3" evidence="10">
    <location>
        <begin position="7"/>
        <end position="401"/>
    </location>
</feature>
<keyword evidence="2 8" id="KW-0813">Transport</keyword>
<keyword evidence="12" id="KW-1185">Reference proteome</keyword>
<feature type="transmembrane region" description="Helical" evidence="9">
    <location>
        <begin position="26"/>
        <end position="47"/>
    </location>
</feature>
<dbReference type="PIRSF" id="PIRSF006351">
    <property type="entry name" value="PTS_EIIC-Cellobiose"/>
    <property type="match status" value="1"/>
</dbReference>
<dbReference type="STRING" id="214095.RU97_GL001329"/>
<keyword evidence="3 8" id="KW-1003">Cell membrane</keyword>
<name>A0A1L8RFZ8_9ENTE</name>
<dbReference type="GO" id="GO:0008982">
    <property type="term" value="F:protein-N(PI)-phosphohistidine-sugar phosphotransferase activity"/>
    <property type="evidence" value="ECO:0007669"/>
    <property type="project" value="UniProtKB-UniRule"/>
</dbReference>
<evidence type="ECO:0000256" key="9">
    <source>
        <dbReference type="SAM" id="Phobius"/>
    </source>
</evidence>
<feature type="transmembrane region" description="Helical" evidence="9">
    <location>
        <begin position="205"/>
        <end position="227"/>
    </location>
</feature>
<feature type="transmembrane region" description="Helical" evidence="9">
    <location>
        <begin position="99"/>
        <end position="118"/>
    </location>
</feature>
<dbReference type="EMBL" id="JXKH01000003">
    <property type="protein sequence ID" value="OJG18711.1"/>
    <property type="molecule type" value="Genomic_DNA"/>
</dbReference>
<dbReference type="PANTHER" id="PTHR33989:SF4">
    <property type="entry name" value="PTS SYSTEM N,N'-DIACETYLCHITOBIOSE-SPECIFIC EIIC COMPONENT"/>
    <property type="match status" value="1"/>
</dbReference>
<evidence type="ECO:0000256" key="4">
    <source>
        <dbReference type="ARBA" id="ARBA00022597"/>
    </source>
</evidence>
<feature type="transmembrane region" description="Helical" evidence="9">
    <location>
        <begin position="337"/>
        <end position="359"/>
    </location>
</feature>
<keyword evidence="5 9" id="KW-0812">Transmembrane</keyword>
<keyword evidence="4 8" id="KW-0762">Sugar transport</keyword>
<dbReference type="RefSeq" id="WP_067393855.1">
    <property type="nucleotide sequence ID" value="NZ_JXKH01000003.1"/>
</dbReference>
<proteinExistence type="predicted"/>
<protein>
    <recommendedName>
        <fullName evidence="8">Permease IIC component</fullName>
    </recommendedName>
</protein>
<feature type="transmembrane region" description="Helical" evidence="9">
    <location>
        <begin position="371"/>
        <end position="399"/>
    </location>
</feature>
<accession>A0A1L8RFZ8</accession>
<dbReference type="GO" id="GO:0005886">
    <property type="term" value="C:plasma membrane"/>
    <property type="evidence" value="ECO:0007669"/>
    <property type="project" value="UniProtKB-SubCell"/>
</dbReference>
<dbReference type="Proteomes" id="UP000181884">
    <property type="component" value="Unassembled WGS sequence"/>
</dbReference>
<dbReference type="NCBIfam" id="TIGR00410">
    <property type="entry name" value="lacE"/>
    <property type="match status" value="1"/>
</dbReference>
<feature type="transmembrane region" description="Helical" evidence="9">
    <location>
        <begin position="130"/>
        <end position="152"/>
    </location>
</feature>
<evidence type="ECO:0000256" key="1">
    <source>
        <dbReference type="ARBA" id="ARBA00004651"/>
    </source>
</evidence>
<dbReference type="AlphaFoldDB" id="A0A1L8RFZ8"/>
<feature type="transmembrane region" description="Helical" evidence="9">
    <location>
        <begin position="173"/>
        <end position="193"/>
    </location>
</feature>
<dbReference type="PANTHER" id="PTHR33989">
    <property type="match status" value="1"/>
</dbReference>
<feature type="transmembrane region" description="Helical" evidence="9">
    <location>
        <begin position="67"/>
        <end position="87"/>
    </location>
</feature>
<evidence type="ECO:0000256" key="6">
    <source>
        <dbReference type="ARBA" id="ARBA00022989"/>
    </source>
</evidence>
<dbReference type="InterPro" id="IPR003352">
    <property type="entry name" value="PTS_EIIC"/>
</dbReference>
<comment type="function">
    <text evidence="8">The phosphoenolpyruvate-dependent sugar phosphotransferase system (PTS), a major carbohydrate active -transport system, catalyzes the phosphorylation of incoming sugar substrates concomitant with their translocation across the cell membrane.</text>
</comment>
<reference evidence="11 12" key="1">
    <citation type="submission" date="2014-12" db="EMBL/GenBank/DDBJ databases">
        <title>Draft genome sequences of 29 type strains of Enterococci.</title>
        <authorList>
            <person name="Zhong Z."/>
            <person name="Sun Z."/>
            <person name="Liu W."/>
            <person name="Zhang W."/>
            <person name="Zhang H."/>
        </authorList>
    </citation>
    <scope>NUCLEOTIDE SEQUENCE [LARGE SCALE GENOMIC DNA]</scope>
    <source>
        <strain evidence="11 12">DSM 17029</strain>
    </source>
</reference>
<sequence>MERVDKMKNGILSGAMKIQNNNYMRAISNAMMGLMPVMMISSIASLINAIDVGGSQQIMEQIGIKALLTQVNAMTIDVISVYVAFLVGYKLAEILKADMLNAGLMSLVSFLILSPVSLLEETKVLKMETLGSGGMFVAMFGGLIGARLYIWCVKKNLVIRMPESVPPIVSKSFAAIVPAVIVSSTMGAVYVAMTLTPYGTLTNMIYTWVQAPLTSLGANVITCMVIVAFIEFLWFFGIHGVLAVYPVLMLVFYEPGLANLAAYSAGEALPHLFTIGFILNNRGARSFAVALLAIFSCKSQQLKAVGKVGLIPSMFGISEPIKFGVPQVMNMRMIVPLMLTPAVSVLSAYLLTIVGFLPYHNGVSIPTGFPVIFGGFLINGWQGIVAQFIQFVLCVAIYIPFMRSQDKAALAEEKAVAAKEAAEAVAVVVEEA</sequence>
<evidence type="ECO:0000259" key="10">
    <source>
        <dbReference type="PROSITE" id="PS51105"/>
    </source>
</evidence>
<comment type="subcellular location">
    <subcellularLocation>
        <location evidence="1">Cell membrane</location>
        <topology evidence="1">Multi-pass membrane protein</topology>
    </subcellularLocation>
</comment>
<dbReference type="GO" id="GO:0009401">
    <property type="term" value="P:phosphoenolpyruvate-dependent sugar phosphotransferase system"/>
    <property type="evidence" value="ECO:0007669"/>
    <property type="project" value="InterPro"/>
</dbReference>
<feature type="transmembrane region" description="Helical" evidence="9">
    <location>
        <begin position="232"/>
        <end position="253"/>
    </location>
</feature>
<evidence type="ECO:0000256" key="5">
    <source>
        <dbReference type="ARBA" id="ARBA00022692"/>
    </source>
</evidence>
<organism evidence="11 12">
    <name type="scientific">Enterococcus canis</name>
    <dbReference type="NCBI Taxonomy" id="214095"/>
    <lineage>
        <taxon>Bacteria</taxon>
        <taxon>Bacillati</taxon>
        <taxon>Bacillota</taxon>
        <taxon>Bacilli</taxon>
        <taxon>Lactobacillales</taxon>
        <taxon>Enterococcaceae</taxon>
        <taxon>Enterococcus</taxon>
    </lineage>
</organism>
<dbReference type="InterPro" id="IPR004796">
    <property type="entry name" value="PTS_IIC_cello"/>
</dbReference>
<dbReference type="InterPro" id="IPR051088">
    <property type="entry name" value="PTS_Sugar-EIIC/EIIB"/>
</dbReference>
<dbReference type="Pfam" id="PF02378">
    <property type="entry name" value="PTS_EIIC"/>
    <property type="match status" value="1"/>
</dbReference>
<gene>
    <name evidence="11" type="ORF">RU97_GL001329</name>
</gene>
<evidence type="ECO:0000256" key="7">
    <source>
        <dbReference type="ARBA" id="ARBA00023136"/>
    </source>
</evidence>
<evidence type="ECO:0000313" key="11">
    <source>
        <dbReference type="EMBL" id="OJG18711.1"/>
    </source>
</evidence>
<evidence type="ECO:0000256" key="2">
    <source>
        <dbReference type="ARBA" id="ARBA00022448"/>
    </source>
</evidence>
<dbReference type="InterPro" id="IPR004501">
    <property type="entry name" value="PTS_EIIC_3"/>
</dbReference>
<evidence type="ECO:0000256" key="8">
    <source>
        <dbReference type="PIRNR" id="PIRNR006351"/>
    </source>
</evidence>
<comment type="caution">
    <text evidence="11">The sequence shown here is derived from an EMBL/GenBank/DDBJ whole genome shotgun (WGS) entry which is preliminary data.</text>
</comment>
<dbReference type="PROSITE" id="PS51105">
    <property type="entry name" value="PTS_EIIC_TYPE_3"/>
    <property type="match status" value="1"/>
</dbReference>
<feature type="transmembrane region" description="Helical" evidence="9">
    <location>
        <begin position="273"/>
        <end position="295"/>
    </location>
</feature>